<feature type="compositionally biased region" description="Gly residues" evidence="1">
    <location>
        <begin position="179"/>
        <end position="188"/>
    </location>
</feature>
<keyword evidence="3" id="KW-1185">Reference proteome</keyword>
<feature type="compositionally biased region" description="Gly residues" evidence="1">
    <location>
        <begin position="77"/>
        <end position="93"/>
    </location>
</feature>
<dbReference type="Gene3D" id="3.40.50.1820">
    <property type="entry name" value="alpha/beta hydrolase"/>
    <property type="match status" value="1"/>
</dbReference>
<sequence length="248" mass="24703">MKLSPTLKSRVISILVFGDPLRNLPTSQWPIDSPAANLKLRLGGSNQDVAGFCNASDMFCAPPGVLPPHLAYPMGGRSTGGSGTPPLPGGGMTTPGDNATPPGGDKTSPGGMARGSLGGFERHKTSGTTGGESTGEDKDTTEKGEGSAGGEGTGEGEGTSAEGGNNSNIDGESSVGEGDTTGEGGKTLGGEDAVGEALLEKGMDCADQRRRWLYWRNRTFLGGIREAGGGGGPSPSGPAVPSGISAAE</sequence>
<evidence type="ECO:0000313" key="3">
    <source>
        <dbReference type="Proteomes" id="UP000044841"/>
    </source>
</evidence>
<accession>A0A0K6FLV6</accession>
<feature type="compositionally biased region" description="Basic and acidic residues" evidence="1">
    <location>
        <begin position="135"/>
        <end position="145"/>
    </location>
</feature>
<feature type="region of interest" description="Disordered" evidence="1">
    <location>
        <begin position="222"/>
        <end position="248"/>
    </location>
</feature>
<evidence type="ECO:0000313" key="2">
    <source>
        <dbReference type="EMBL" id="CUA67112.1"/>
    </source>
</evidence>
<dbReference type="InterPro" id="IPR029058">
    <property type="entry name" value="AB_hydrolase_fold"/>
</dbReference>
<evidence type="ECO:0008006" key="4">
    <source>
        <dbReference type="Google" id="ProtNLM"/>
    </source>
</evidence>
<reference evidence="2 3" key="1">
    <citation type="submission" date="2015-07" db="EMBL/GenBank/DDBJ databases">
        <authorList>
            <person name="Noorani M."/>
        </authorList>
    </citation>
    <scope>NUCLEOTIDE SEQUENCE [LARGE SCALE GENOMIC DNA]</scope>
    <source>
        <strain evidence="2">BBA 69670</strain>
    </source>
</reference>
<feature type="compositionally biased region" description="Low complexity" evidence="1">
    <location>
        <begin position="237"/>
        <end position="248"/>
    </location>
</feature>
<name>A0A0K6FLV6_9AGAM</name>
<feature type="compositionally biased region" description="Gly residues" evidence="1">
    <location>
        <begin position="225"/>
        <end position="234"/>
    </location>
</feature>
<gene>
    <name evidence="2" type="ORF">RSOLAG22IIIB_07190</name>
</gene>
<evidence type="ECO:0000256" key="1">
    <source>
        <dbReference type="SAM" id="MobiDB-lite"/>
    </source>
</evidence>
<proteinExistence type="predicted"/>
<organism evidence="2 3">
    <name type="scientific">Rhizoctonia solani</name>
    <dbReference type="NCBI Taxonomy" id="456999"/>
    <lineage>
        <taxon>Eukaryota</taxon>
        <taxon>Fungi</taxon>
        <taxon>Dikarya</taxon>
        <taxon>Basidiomycota</taxon>
        <taxon>Agaricomycotina</taxon>
        <taxon>Agaricomycetes</taxon>
        <taxon>Cantharellales</taxon>
        <taxon>Ceratobasidiaceae</taxon>
        <taxon>Rhizoctonia</taxon>
    </lineage>
</organism>
<dbReference type="AlphaFoldDB" id="A0A0K6FLV6"/>
<feature type="region of interest" description="Disordered" evidence="1">
    <location>
        <begin position="71"/>
        <end position="193"/>
    </location>
</feature>
<feature type="compositionally biased region" description="Gly residues" evidence="1">
    <location>
        <begin position="146"/>
        <end position="157"/>
    </location>
</feature>
<dbReference type="Proteomes" id="UP000044841">
    <property type="component" value="Unassembled WGS sequence"/>
</dbReference>
<protein>
    <recommendedName>
        <fullName evidence="4">Cutinase</fullName>
    </recommendedName>
</protein>
<dbReference type="EMBL" id="CYGV01000014">
    <property type="protein sequence ID" value="CUA67112.1"/>
    <property type="molecule type" value="Genomic_DNA"/>
</dbReference>